<proteinExistence type="predicted"/>
<organism evidence="1">
    <name type="scientific">Leifsonia sp. NPDC080035</name>
    <dbReference type="NCBI Taxonomy" id="3143936"/>
    <lineage>
        <taxon>Bacteria</taxon>
        <taxon>Bacillati</taxon>
        <taxon>Actinomycetota</taxon>
        <taxon>Actinomycetes</taxon>
        <taxon>Micrococcales</taxon>
        <taxon>Microbacteriaceae</taxon>
        <taxon>Leifsonia</taxon>
    </lineage>
</organism>
<reference evidence="1" key="1">
    <citation type="submission" date="2024-05" db="EMBL/GenBank/DDBJ databases">
        <title>The Natural Products Discovery Center: Release of the First 8490 Sequenced Strains for Exploring Actinobacteria Biosynthetic Diversity.</title>
        <authorList>
            <person name="Kalkreuter E."/>
            <person name="Kautsar S.A."/>
            <person name="Yang D."/>
            <person name="Bader C.D."/>
            <person name="Teijaro C.N."/>
            <person name="Fluegel L."/>
            <person name="Davis C.M."/>
            <person name="Simpson J.R."/>
            <person name="Lauterbach L."/>
            <person name="Steele A.D."/>
            <person name="Gui C."/>
            <person name="Meng S."/>
            <person name="Li G."/>
            <person name="Viehrig K."/>
            <person name="Ye F."/>
            <person name="Su P."/>
            <person name="Kiefer A.F."/>
            <person name="Nichols A."/>
            <person name="Cepeda A.J."/>
            <person name="Yan W."/>
            <person name="Fan B."/>
            <person name="Jiang Y."/>
            <person name="Adhikari A."/>
            <person name="Zheng C.-J."/>
            <person name="Schuster L."/>
            <person name="Cowan T.M."/>
            <person name="Smanski M.J."/>
            <person name="Chevrette M.G."/>
            <person name="de Carvalho L.P.S."/>
            <person name="Shen B."/>
        </authorList>
    </citation>
    <scope>NUCLEOTIDE SEQUENCE</scope>
    <source>
        <strain evidence="1">NPDC080035</strain>
    </source>
</reference>
<protein>
    <submittedName>
        <fullName evidence="1">Uncharacterized protein</fullName>
    </submittedName>
</protein>
<accession>A0AAU7G9C6</accession>
<sequence>MRWPSWLRRRTVKTVRTRPFDEDALPEPAAPTAEQSLEEGMLLAEYATRMAVKNHIVVDTIQYGHDFDPARHTEEAAAMLRELAAEQGEAAGRIEEELASAEGVRGDARHPHDYRDVDVANLRLRHTVALALADALRAEAESEDELLRIVERSRQDAWDEVSRAIEAGLDAFSGMEALKENYEREKPARLKLLIWRDLARLQEERTGY</sequence>
<gene>
    <name evidence="1" type="ORF">AAME72_13600</name>
</gene>
<dbReference type="RefSeq" id="WP_348787090.1">
    <property type="nucleotide sequence ID" value="NZ_CP157390.1"/>
</dbReference>
<dbReference type="EMBL" id="CP157390">
    <property type="protein sequence ID" value="XBM47114.1"/>
    <property type="molecule type" value="Genomic_DNA"/>
</dbReference>
<dbReference type="AlphaFoldDB" id="A0AAU7G9C6"/>
<evidence type="ECO:0000313" key="1">
    <source>
        <dbReference type="EMBL" id="XBM47114.1"/>
    </source>
</evidence>
<name>A0AAU7G9C6_9MICO</name>